<accession>A0ABR7T2V5</accession>
<proteinExistence type="predicted"/>
<sequence>MIPLKQMITVTQGGELDAWGKPAGGTQTVYQCRIDEESKLLKDAQGKDVLATVEILMKGFVPIGFRDRIEWLDEAERTRKKSPLLVQVIRDLSGKPLFTKVTV</sequence>
<protein>
    <submittedName>
        <fullName evidence="1">Uncharacterized protein</fullName>
    </submittedName>
</protein>
<evidence type="ECO:0000313" key="1">
    <source>
        <dbReference type="EMBL" id="MBC9785103.1"/>
    </source>
</evidence>
<gene>
    <name evidence="1" type="ORF">H1S01_11350</name>
</gene>
<comment type="caution">
    <text evidence="1">The sequence shown here is derived from an EMBL/GenBank/DDBJ whole genome shotgun (WGS) entry which is preliminary data.</text>
</comment>
<organism evidence="1 2">
    <name type="scientific">Heliobacterium chlorum</name>
    <dbReference type="NCBI Taxonomy" id="2698"/>
    <lineage>
        <taxon>Bacteria</taxon>
        <taxon>Bacillati</taxon>
        <taxon>Bacillota</taxon>
        <taxon>Clostridia</taxon>
        <taxon>Eubacteriales</taxon>
        <taxon>Heliobacteriaceae</taxon>
        <taxon>Heliobacterium</taxon>
    </lineage>
</organism>
<name>A0ABR7T2V5_HELCL</name>
<dbReference type="Proteomes" id="UP000617402">
    <property type="component" value="Unassembled WGS sequence"/>
</dbReference>
<dbReference type="EMBL" id="JACVHF010000010">
    <property type="protein sequence ID" value="MBC9785103.1"/>
    <property type="molecule type" value="Genomic_DNA"/>
</dbReference>
<dbReference type="RefSeq" id="WP_188040594.1">
    <property type="nucleotide sequence ID" value="NZ_JACVHF010000010.1"/>
</dbReference>
<reference evidence="1 2" key="1">
    <citation type="submission" date="2020-07" db="EMBL/GenBank/DDBJ databases">
        <title>Draft whole-genome sequence of Heliobacterium chlorum DSM 3682, type strain.</title>
        <authorList>
            <person name="Kyndt J.A."/>
            <person name="Meyer T.E."/>
            <person name="Imhoff J.F."/>
        </authorList>
    </citation>
    <scope>NUCLEOTIDE SEQUENCE [LARGE SCALE GENOMIC DNA]</scope>
    <source>
        <strain evidence="1 2">DSM 3682</strain>
    </source>
</reference>
<keyword evidence="2" id="KW-1185">Reference proteome</keyword>
<evidence type="ECO:0000313" key="2">
    <source>
        <dbReference type="Proteomes" id="UP000617402"/>
    </source>
</evidence>